<keyword evidence="3 6" id="KW-0812">Transmembrane</keyword>
<dbReference type="AlphaFoldDB" id="A0A1Y3B5D7"/>
<comment type="caution">
    <text evidence="7">The sequence shown here is derived from an EMBL/GenBank/DDBJ whole genome shotgun (WGS) entry which is preliminary data.</text>
</comment>
<comment type="subcellular location">
    <subcellularLocation>
        <location evidence="1">Membrane</location>
        <topology evidence="1">Multi-pass membrane protein</topology>
    </subcellularLocation>
</comment>
<organism evidence="7 8">
    <name type="scientific">Euroglyphus maynei</name>
    <name type="common">Mayne's house dust mite</name>
    <dbReference type="NCBI Taxonomy" id="6958"/>
    <lineage>
        <taxon>Eukaryota</taxon>
        <taxon>Metazoa</taxon>
        <taxon>Ecdysozoa</taxon>
        <taxon>Arthropoda</taxon>
        <taxon>Chelicerata</taxon>
        <taxon>Arachnida</taxon>
        <taxon>Acari</taxon>
        <taxon>Acariformes</taxon>
        <taxon>Sarcoptiformes</taxon>
        <taxon>Astigmata</taxon>
        <taxon>Psoroptidia</taxon>
        <taxon>Analgoidea</taxon>
        <taxon>Pyroglyphidae</taxon>
        <taxon>Pyroglyphinae</taxon>
        <taxon>Euroglyphus</taxon>
    </lineage>
</organism>
<feature type="transmembrane region" description="Helical" evidence="6">
    <location>
        <begin position="34"/>
        <end position="53"/>
    </location>
</feature>
<dbReference type="OrthoDB" id="5963193at2759"/>
<comment type="similarity">
    <text evidence="2">Belongs to the TDE1 family.</text>
</comment>
<dbReference type="PANTHER" id="PTHR10383">
    <property type="entry name" value="SERINE INCORPORATOR"/>
    <property type="match status" value="1"/>
</dbReference>
<evidence type="ECO:0000256" key="1">
    <source>
        <dbReference type="ARBA" id="ARBA00004141"/>
    </source>
</evidence>
<evidence type="ECO:0000256" key="5">
    <source>
        <dbReference type="ARBA" id="ARBA00023136"/>
    </source>
</evidence>
<keyword evidence="8" id="KW-1185">Reference proteome</keyword>
<proteinExistence type="inferred from homology"/>
<reference evidence="7 8" key="1">
    <citation type="submission" date="2017-03" db="EMBL/GenBank/DDBJ databases">
        <title>Genome Survey of Euroglyphus maynei.</title>
        <authorList>
            <person name="Arlian L.G."/>
            <person name="Morgan M.S."/>
            <person name="Rider S.D."/>
        </authorList>
    </citation>
    <scope>NUCLEOTIDE SEQUENCE [LARGE SCALE GENOMIC DNA]</scope>
    <source>
        <strain evidence="7">Arlian Lab</strain>
        <tissue evidence="7">Whole body</tissue>
    </source>
</reference>
<dbReference type="GO" id="GO:0016020">
    <property type="term" value="C:membrane"/>
    <property type="evidence" value="ECO:0007669"/>
    <property type="project" value="UniProtKB-SubCell"/>
</dbReference>
<evidence type="ECO:0000256" key="3">
    <source>
        <dbReference type="ARBA" id="ARBA00022692"/>
    </source>
</evidence>
<feature type="transmembrane region" description="Helical" evidence="6">
    <location>
        <begin position="113"/>
        <end position="133"/>
    </location>
</feature>
<dbReference type="Proteomes" id="UP000194236">
    <property type="component" value="Unassembled WGS sequence"/>
</dbReference>
<dbReference type="PANTHER" id="PTHR10383:SF9">
    <property type="entry name" value="SERINE INCORPORATOR, ISOFORM F"/>
    <property type="match status" value="1"/>
</dbReference>
<evidence type="ECO:0000256" key="6">
    <source>
        <dbReference type="SAM" id="Phobius"/>
    </source>
</evidence>
<evidence type="ECO:0000256" key="2">
    <source>
        <dbReference type="ARBA" id="ARBA00006665"/>
    </source>
</evidence>
<gene>
    <name evidence="7" type="ORF">BLA29_003875</name>
</gene>
<dbReference type="Pfam" id="PF03348">
    <property type="entry name" value="Serinc"/>
    <property type="match status" value="1"/>
</dbReference>
<dbReference type="InterPro" id="IPR005016">
    <property type="entry name" value="TDE1/TMS"/>
</dbReference>
<evidence type="ECO:0000256" key="4">
    <source>
        <dbReference type="ARBA" id="ARBA00022989"/>
    </source>
</evidence>
<accession>A0A1Y3B5D7</accession>
<evidence type="ECO:0000313" key="8">
    <source>
        <dbReference type="Proteomes" id="UP000194236"/>
    </source>
</evidence>
<keyword evidence="4 6" id="KW-1133">Transmembrane helix</keyword>
<name>A0A1Y3B5D7_EURMA</name>
<evidence type="ECO:0000313" key="7">
    <source>
        <dbReference type="EMBL" id="OTF76052.1"/>
    </source>
</evidence>
<sequence length="148" mass="16415">MGALLSVCGMGQLACCATSTLCSCFSCITPAIGARIMYSFMLLLVTITGWIMTQPNVSNWLESKVPFCWTKTPIVGDSLDSLKDAANFFIGRETSTSSPKNENICKEVTGYLAVYRLMFATFLFFVIFGLLMIRVRRSSDPRVAWHRG</sequence>
<keyword evidence="5 6" id="KW-0472">Membrane</keyword>
<dbReference type="EMBL" id="MUJZ01039301">
    <property type="protein sequence ID" value="OTF76052.1"/>
    <property type="molecule type" value="Genomic_DNA"/>
</dbReference>
<protein>
    <submittedName>
        <fullName evidence="7">Uncharacterized protein</fullName>
    </submittedName>
</protein>